<dbReference type="EMBL" id="CACVBM020000255">
    <property type="protein sequence ID" value="CAA7016764.1"/>
    <property type="molecule type" value="Genomic_DNA"/>
</dbReference>
<dbReference type="AlphaFoldDB" id="A0A6D2HQA5"/>
<feature type="region of interest" description="Disordered" evidence="1">
    <location>
        <begin position="226"/>
        <end position="326"/>
    </location>
</feature>
<name>A0A6D2HQA5_9BRAS</name>
<gene>
    <name evidence="2" type="ORF">MERR_LOCUS3999</name>
</gene>
<protein>
    <submittedName>
        <fullName evidence="2">Uncharacterized protein</fullName>
    </submittedName>
</protein>
<organism evidence="2 3">
    <name type="scientific">Microthlaspi erraticum</name>
    <dbReference type="NCBI Taxonomy" id="1685480"/>
    <lineage>
        <taxon>Eukaryota</taxon>
        <taxon>Viridiplantae</taxon>
        <taxon>Streptophyta</taxon>
        <taxon>Embryophyta</taxon>
        <taxon>Tracheophyta</taxon>
        <taxon>Spermatophyta</taxon>
        <taxon>Magnoliopsida</taxon>
        <taxon>eudicotyledons</taxon>
        <taxon>Gunneridae</taxon>
        <taxon>Pentapetalae</taxon>
        <taxon>rosids</taxon>
        <taxon>malvids</taxon>
        <taxon>Brassicales</taxon>
        <taxon>Brassicaceae</taxon>
        <taxon>Coluteocarpeae</taxon>
        <taxon>Microthlaspi</taxon>
    </lineage>
</organism>
<evidence type="ECO:0000256" key="1">
    <source>
        <dbReference type="SAM" id="MobiDB-lite"/>
    </source>
</evidence>
<keyword evidence="3" id="KW-1185">Reference proteome</keyword>
<reference evidence="2" key="1">
    <citation type="submission" date="2020-01" db="EMBL/GenBank/DDBJ databases">
        <authorList>
            <person name="Mishra B."/>
        </authorList>
    </citation>
    <scope>NUCLEOTIDE SEQUENCE [LARGE SCALE GENOMIC DNA]</scope>
</reference>
<evidence type="ECO:0000313" key="3">
    <source>
        <dbReference type="Proteomes" id="UP000467841"/>
    </source>
</evidence>
<dbReference type="Proteomes" id="UP000467841">
    <property type="component" value="Unassembled WGS sequence"/>
</dbReference>
<dbReference type="OrthoDB" id="1100746at2759"/>
<feature type="compositionally biased region" description="Basic residues" evidence="1">
    <location>
        <begin position="256"/>
        <end position="269"/>
    </location>
</feature>
<sequence length="710" mass="80708">MVRFGKTSNEGMWVETFVLKVSGIGNYNEIGQKTISFKIRQSSAKETQLGKELIRSWRSDQRSWTISGPLDLGRPIWRGAKPTSNNSPPPKSVYVQGVDLEASFRRKWVGVNQERATCRPCSEKAWATERFLSSDADSSSVNRSDQTPERTTRPLLRRADLRVRRSEQCQREIGAVPDCYSESRDEDVLDDLPFLTRLEDTRARCSAASVPAAVQMETVEEARARSAASRKAGIAERKRAAEIAEGEEEMSAQTRRQPRSPGRRRKPRSPKSAIAKERKASIAKGKRAAERAAVRQREKANPGGQGELEAEPKQPKKKREPTDLRNLGKSHCTIDDLLMVRRDHASVSGLEMRLPEDDERLWKAPPGWFTAYKFWFKESHMFFPLPKLFVAYCEDVGSLFLNFVRRVFAILRARWFWLPSWGWSLIDFYEAMSSIAVNQGTPGTSSVPDLDRRTGTSGVRSLFGLLLANPPVNFYEDVRRLSEHGKRKWEDIAETRIKAQWLASHQRCRPGRRGDGRWSKVVGKKRKKSASAGKQAERKKEKTASGSSSKTVVTIGDRVAAERADPWYAEHPGYSGSAGLPFYRARWRDRRAGVLGWSEKEEADILCRAWGDGRRWGPSRERVDAEAGNEAGGAADLADMDVKPEGAMEVFDFHYEGRHRFLEQQRRWATVYNLQPDCISEPRPPVSLEEKRLFRRWPVIPSNRSRVTML</sequence>
<feature type="region of interest" description="Disordered" evidence="1">
    <location>
        <begin position="505"/>
        <end position="552"/>
    </location>
</feature>
<proteinExistence type="predicted"/>
<feature type="compositionally biased region" description="Basic and acidic residues" evidence="1">
    <location>
        <begin position="287"/>
        <end position="300"/>
    </location>
</feature>
<feature type="compositionally biased region" description="Basic and acidic residues" evidence="1">
    <location>
        <begin position="233"/>
        <end position="242"/>
    </location>
</feature>
<evidence type="ECO:0000313" key="2">
    <source>
        <dbReference type="EMBL" id="CAA7016764.1"/>
    </source>
</evidence>
<accession>A0A6D2HQA5</accession>
<comment type="caution">
    <text evidence="2">The sequence shown here is derived from an EMBL/GenBank/DDBJ whole genome shotgun (WGS) entry which is preliminary data.</text>
</comment>